<keyword evidence="1" id="KW-0813">Transport</keyword>
<dbReference type="PANTHER" id="PTHR43034">
    <property type="entry name" value="ION-TRANSLOCATING OXIDOREDUCTASE COMPLEX SUBUNIT C"/>
    <property type="match status" value="1"/>
</dbReference>
<protein>
    <recommendedName>
        <fullName evidence="12">NADH-quinone oxidoreductase subunit J</fullName>
    </recommendedName>
</protein>
<dbReference type="STRING" id="1235802.C823_02190"/>
<comment type="caution">
    <text evidence="10">The sequence shown here is derived from an EMBL/GenBank/DDBJ whole genome shotgun (WGS) entry which is preliminary data.</text>
</comment>
<dbReference type="Pfam" id="PF13534">
    <property type="entry name" value="Fer4_17"/>
    <property type="match status" value="1"/>
</dbReference>
<evidence type="ECO:0000259" key="8">
    <source>
        <dbReference type="Pfam" id="PF01512"/>
    </source>
</evidence>
<dbReference type="Pfam" id="PF01512">
    <property type="entry name" value="Complex1_51K"/>
    <property type="match status" value="1"/>
</dbReference>
<evidence type="ECO:0000256" key="1">
    <source>
        <dbReference type="ARBA" id="ARBA00022448"/>
    </source>
</evidence>
<keyword evidence="4" id="KW-0677">Repeat</keyword>
<evidence type="ECO:0000256" key="4">
    <source>
        <dbReference type="ARBA" id="ARBA00022737"/>
    </source>
</evidence>
<keyword evidence="5" id="KW-0249">Electron transport</keyword>
<dbReference type="PATRIC" id="fig|1235802.3.peg.2326"/>
<name>N2AIF5_9FIRM</name>
<dbReference type="InterPro" id="IPR037225">
    <property type="entry name" value="Nuo51_FMN-bd_sf"/>
</dbReference>
<evidence type="ECO:0008006" key="12">
    <source>
        <dbReference type="Google" id="ProtNLM"/>
    </source>
</evidence>
<reference evidence="10 11" key="1">
    <citation type="journal article" date="2014" name="Genome Announc.">
        <title>Draft genome sequences of the altered schaedler flora, a defined bacterial community from gnotobiotic mice.</title>
        <authorList>
            <person name="Wannemuehler M.J."/>
            <person name="Overstreet A.M."/>
            <person name="Ward D.V."/>
            <person name="Phillips G.J."/>
        </authorList>
    </citation>
    <scope>NUCLEOTIDE SEQUENCE [LARGE SCALE GENOMIC DNA]</scope>
    <source>
        <strain evidence="10 11">ASF492</strain>
    </source>
</reference>
<dbReference type="SUPFAM" id="SSF46548">
    <property type="entry name" value="alpha-helical ferredoxin"/>
    <property type="match status" value="1"/>
</dbReference>
<keyword evidence="7" id="KW-0411">Iron-sulfur</keyword>
<feature type="domain" description="RnfC Barrel sandwich hybrid" evidence="9">
    <location>
        <begin position="378"/>
        <end position="441"/>
    </location>
</feature>
<dbReference type="PANTHER" id="PTHR43034:SF2">
    <property type="entry name" value="ION-TRANSLOCATING OXIDOREDUCTASE COMPLEX SUBUNIT C"/>
    <property type="match status" value="1"/>
</dbReference>
<dbReference type="GO" id="GO:0046872">
    <property type="term" value="F:metal ion binding"/>
    <property type="evidence" value="ECO:0007669"/>
    <property type="project" value="UniProtKB-KW"/>
</dbReference>
<keyword evidence="6" id="KW-0408">Iron</keyword>
<evidence type="ECO:0000256" key="3">
    <source>
        <dbReference type="ARBA" id="ARBA00022723"/>
    </source>
</evidence>
<keyword evidence="11" id="KW-1185">Reference proteome</keyword>
<dbReference type="HOGENOM" id="CLU_010808_0_0_9"/>
<feature type="domain" description="NADH-ubiquinone oxidoreductase 51kDa subunit FMN-binding" evidence="8">
    <location>
        <begin position="11"/>
        <end position="153"/>
    </location>
</feature>
<dbReference type="Gene3D" id="3.40.50.11540">
    <property type="entry name" value="NADH-ubiquinone oxidoreductase 51kDa subunit"/>
    <property type="match status" value="1"/>
</dbReference>
<proteinExistence type="predicted"/>
<dbReference type="eggNOG" id="COG4656">
    <property type="taxonomic scope" value="Bacteria"/>
</dbReference>
<evidence type="ECO:0000256" key="6">
    <source>
        <dbReference type="ARBA" id="ARBA00023004"/>
    </source>
</evidence>
<evidence type="ECO:0000313" key="11">
    <source>
        <dbReference type="Proteomes" id="UP000012589"/>
    </source>
</evidence>
<dbReference type="Proteomes" id="UP000012589">
    <property type="component" value="Unassembled WGS sequence"/>
</dbReference>
<dbReference type="InterPro" id="IPR017900">
    <property type="entry name" value="4Fe4S_Fe_S_CS"/>
</dbReference>
<organism evidence="10 11">
    <name type="scientific">Eubacterium plexicaudatum ASF492</name>
    <dbReference type="NCBI Taxonomy" id="1235802"/>
    <lineage>
        <taxon>Bacteria</taxon>
        <taxon>Bacillati</taxon>
        <taxon>Bacillota</taxon>
        <taxon>Clostridia</taxon>
        <taxon>Eubacteriales</taxon>
        <taxon>Eubacteriaceae</taxon>
        <taxon>Eubacterium</taxon>
    </lineage>
</organism>
<evidence type="ECO:0000256" key="7">
    <source>
        <dbReference type="ARBA" id="ARBA00023014"/>
    </source>
</evidence>
<dbReference type="GO" id="GO:0009055">
    <property type="term" value="F:electron transfer activity"/>
    <property type="evidence" value="ECO:0007669"/>
    <property type="project" value="InterPro"/>
</dbReference>
<dbReference type="AlphaFoldDB" id="N2AIF5"/>
<evidence type="ECO:0000256" key="2">
    <source>
        <dbReference type="ARBA" id="ARBA00022485"/>
    </source>
</evidence>
<dbReference type="Pfam" id="PF13375">
    <property type="entry name" value="RnfC_N"/>
    <property type="match status" value="1"/>
</dbReference>
<gene>
    <name evidence="10" type="ORF">C823_02190</name>
</gene>
<sequence length="453" mass="49287">MMEIEQLSKLIQENGIVGAGGAGFPSYAKLNAKTETLILNCAECEPLLKLHRQLLEKYAAEIADTFYKIGRTVGAKEMVIGIKKSYKKTIEALHAVLDAYPNMRLGLLDEVYPAGDEVVLIYEVTKKVVKPGGLPIDCGVAVFNVETVYNVYRAVEKNIPVIDKLVSVVGEVEHPVTVRVPIGTSIEETVRLAGNNTHDDPVYFIGGPMMGQIGSGLQPVTKTTNAVLVLPQDHLIVRKKQRKASIDLKRAAASCCQCTMCTDLCPRNRLGHPIEPHLFMRAATCKDVQEPNIFINTMFCSSCGLCEMYSCMQGLSPRSLIADYKAGLRANGIKPPKAEPKPVGTERDYRKVPMARLMARLDLAKYNKKAPLADEAITVSKVKILLSQHIGAPAAAVVHAGEQVQKGQMIAQPAQGLSVGIHASISGTVSAVTDQYIVIEKEHEKQKGCAENE</sequence>
<keyword evidence="3" id="KW-0479">Metal-binding</keyword>
<dbReference type="GO" id="GO:0051539">
    <property type="term" value="F:4 iron, 4 sulfur cluster binding"/>
    <property type="evidence" value="ECO:0007669"/>
    <property type="project" value="UniProtKB-KW"/>
</dbReference>
<dbReference type="GO" id="GO:0016020">
    <property type="term" value="C:membrane"/>
    <property type="evidence" value="ECO:0007669"/>
    <property type="project" value="InterPro"/>
</dbReference>
<dbReference type="InterPro" id="IPR017054">
    <property type="entry name" value="PduS"/>
</dbReference>
<evidence type="ECO:0000313" key="10">
    <source>
        <dbReference type="EMBL" id="EMZ27841.1"/>
    </source>
</evidence>
<dbReference type="InterPro" id="IPR010208">
    <property type="entry name" value="Ion_transpt_RnfC/RsxC"/>
</dbReference>
<evidence type="ECO:0000256" key="5">
    <source>
        <dbReference type="ARBA" id="ARBA00022982"/>
    </source>
</evidence>
<dbReference type="PIRSF" id="PIRSF036408">
    <property type="entry name" value="PduS_prd"/>
    <property type="match status" value="1"/>
</dbReference>
<keyword evidence="2" id="KW-0004">4Fe-4S</keyword>
<dbReference type="InterPro" id="IPR026902">
    <property type="entry name" value="RnfC_N"/>
</dbReference>
<accession>N2AIF5</accession>
<dbReference type="EMBL" id="AQFT01000067">
    <property type="protein sequence ID" value="EMZ27841.1"/>
    <property type="molecule type" value="Genomic_DNA"/>
</dbReference>
<evidence type="ECO:0000259" key="9">
    <source>
        <dbReference type="Pfam" id="PF13375"/>
    </source>
</evidence>
<dbReference type="InterPro" id="IPR011538">
    <property type="entry name" value="Nuo51_FMN-bd"/>
</dbReference>
<dbReference type="SUPFAM" id="SSF142019">
    <property type="entry name" value="Nqo1 FMN-binding domain-like"/>
    <property type="match status" value="1"/>
</dbReference>
<dbReference type="SUPFAM" id="SSF142984">
    <property type="entry name" value="Nqo1 middle domain-like"/>
    <property type="match status" value="1"/>
</dbReference>
<dbReference type="PROSITE" id="PS00198">
    <property type="entry name" value="4FE4S_FER_1"/>
    <property type="match status" value="1"/>
</dbReference>